<comment type="caution">
    <text evidence="2">The sequence shown here is derived from an EMBL/GenBank/DDBJ whole genome shotgun (WGS) entry which is preliminary data.</text>
</comment>
<name>J9DA09_EDHAE</name>
<dbReference type="HOGENOM" id="CLU_1777400_0_0_1"/>
<dbReference type="PANTHER" id="PTHR31157">
    <property type="entry name" value="SCP DOMAIN-CONTAINING PROTEIN"/>
    <property type="match status" value="1"/>
</dbReference>
<evidence type="ECO:0000313" key="3">
    <source>
        <dbReference type="Proteomes" id="UP000003163"/>
    </source>
</evidence>
<keyword evidence="3" id="KW-1185">Reference proteome</keyword>
<reference evidence="3" key="2">
    <citation type="submission" date="2015-07" db="EMBL/GenBank/DDBJ databases">
        <title>Contrasting host-pathogen interactions and genome evolution in two generalist and specialist microsporidian pathogens of mosquitoes.</title>
        <authorList>
            <consortium name="The Broad Institute Genomics Platform"/>
            <consortium name="The Broad Institute Genome Sequencing Center for Infectious Disease"/>
            <person name="Cuomo C.A."/>
            <person name="Sanscrainte N.D."/>
            <person name="Goldberg J.M."/>
            <person name="Heiman D."/>
            <person name="Young S."/>
            <person name="Zeng Q."/>
            <person name="Becnel J.J."/>
            <person name="Birren B.W."/>
        </authorList>
    </citation>
    <scope>NUCLEOTIDE SEQUENCE [LARGE SCALE GENOMIC DNA]</scope>
    <source>
        <strain evidence="3">USNM 41457</strain>
    </source>
</reference>
<feature type="domain" description="SCP" evidence="1">
    <location>
        <begin position="22"/>
        <end position="140"/>
    </location>
</feature>
<sequence length="146" mass="16618">MNAFFLIFSVFAESDPIEDAFKEINGMRKASKLPPLIRNANLDQAANIQALYEMKVKNITTDNDDPKYATADDRIRESNYADNFVYNELLLKSPNDFEGFVNVLNQESKNFRNNILSDVLKDVGIGTAADDQDRYWTFVFAAETKS</sequence>
<reference evidence="2 3" key="1">
    <citation type="submission" date="2011-08" db="EMBL/GenBank/DDBJ databases">
        <authorList>
            <person name="Liu Z.J."/>
            <person name="Shi F.L."/>
            <person name="Lu J.Q."/>
            <person name="Li M."/>
            <person name="Wang Z.L."/>
        </authorList>
    </citation>
    <scope>NUCLEOTIDE SEQUENCE [LARGE SCALE GENOMIC DNA]</scope>
    <source>
        <strain evidence="2 3">USNM 41457</strain>
    </source>
</reference>
<dbReference type="OrthoDB" id="568194at2759"/>
<organism evidence="2 3">
    <name type="scientific">Edhazardia aedis (strain USNM 41457)</name>
    <name type="common">Microsporidian parasite</name>
    <dbReference type="NCBI Taxonomy" id="1003232"/>
    <lineage>
        <taxon>Eukaryota</taxon>
        <taxon>Fungi</taxon>
        <taxon>Fungi incertae sedis</taxon>
        <taxon>Microsporidia</taxon>
        <taxon>Edhazardia</taxon>
    </lineage>
</organism>
<proteinExistence type="predicted"/>
<gene>
    <name evidence="2" type="ORF">EDEG_01239</name>
</gene>
<dbReference type="Gene3D" id="3.40.33.10">
    <property type="entry name" value="CAP"/>
    <property type="match status" value="1"/>
</dbReference>
<accession>J9DA09</accession>
<dbReference type="InParanoid" id="J9DA09"/>
<dbReference type="Pfam" id="PF00188">
    <property type="entry name" value="CAP"/>
    <property type="match status" value="1"/>
</dbReference>
<evidence type="ECO:0000259" key="1">
    <source>
        <dbReference type="Pfam" id="PF00188"/>
    </source>
</evidence>
<dbReference type="Proteomes" id="UP000003163">
    <property type="component" value="Unassembled WGS sequence"/>
</dbReference>
<dbReference type="InterPro" id="IPR035940">
    <property type="entry name" value="CAP_sf"/>
</dbReference>
<dbReference type="AlphaFoldDB" id="J9DA09"/>
<evidence type="ECO:0000313" key="2">
    <source>
        <dbReference type="EMBL" id="EJW04556.1"/>
    </source>
</evidence>
<dbReference type="InterPro" id="IPR014044">
    <property type="entry name" value="CAP_dom"/>
</dbReference>
<dbReference type="VEuPathDB" id="MicrosporidiaDB:EDEG_01239"/>
<dbReference type="EMBL" id="AFBI03000017">
    <property type="protein sequence ID" value="EJW04556.1"/>
    <property type="molecule type" value="Genomic_DNA"/>
</dbReference>
<dbReference type="PANTHER" id="PTHR31157:SF1">
    <property type="entry name" value="SCP DOMAIN-CONTAINING PROTEIN"/>
    <property type="match status" value="1"/>
</dbReference>
<protein>
    <recommendedName>
        <fullName evidence="1">SCP domain-containing protein</fullName>
    </recommendedName>
</protein>
<dbReference type="CDD" id="cd05379">
    <property type="entry name" value="CAP_bacterial"/>
    <property type="match status" value="1"/>
</dbReference>